<evidence type="ECO:0000313" key="1">
    <source>
        <dbReference type="EMBL" id="KZT65978.1"/>
    </source>
</evidence>
<organism evidence="1 2">
    <name type="scientific">Daedalea quercina L-15889</name>
    <dbReference type="NCBI Taxonomy" id="1314783"/>
    <lineage>
        <taxon>Eukaryota</taxon>
        <taxon>Fungi</taxon>
        <taxon>Dikarya</taxon>
        <taxon>Basidiomycota</taxon>
        <taxon>Agaricomycotina</taxon>
        <taxon>Agaricomycetes</taxon>
        <taxon>Polyporales</taxon>
        <taxon>Fomitopsis</taxon>
    </lineage>
</organism>
<dbReference type="Proteomes" id="UP000076727">
    <property type="component" value="Unassembled WGS sequence"/>
</dbReference>
<evidence type="ECO:0000313" key="2">
    <source>
        <dbReference type="Proteomes" id="UP000076727"/>
    </source>
</evidence>
<reference evidence="1 2" key="1">
    <citation type="journal article" date="2016" name="Mol. Biol. Evol.">
        <title>Comparative Genomics of Early-Diverging Mushroom-Forming Fungi Provides Insights into the Origins of Lignocellulose Decay Capabilities.</title>
        <authorList>
            <person name="Nagy L.G."/>
            <person name="Riley R."/>
            <person name="Tritt A."/>
            <person name="Adam C."/>
            <person name="Daum C."/>
            <person name="Floudas D."/>
            <person name="Sun H."/>
            <person name="Yadav J.S."/>
            <person name="Pangilinan J."/>
            <person name="Larsson K.H."/>
            <person name="Matsuura K."/>
            <person name="Barry K."/>
            <person name="Labutti K."/>
            <person name="Kuo R."/>
            <person name="Ohm R.A."/>
            <person name="Bhattacharya S.S."/>
            <person name="Shirouzu T."/>
            <person name="Yoshinaga Y."/>
            <person name="Martin F.M."/>
            <person name="Grigoriev I.V."/>
            <person name="Hibbett D.S."/>
        </authorList>
    </citation>
    <scope>NUCLEOTIDE SEQUENCE [LARGE SCALE GENOMIC DNA]</scope>
    <source>
        <strain evidence="1 2">L-15889</strain>
    </source>
</reference>
<gene>
    <name evidence="1" type="ORF">DAEQUDRAFT_759070</name>
</gene>
<dbReference type="EMBL" id="KV429097">
    <property type="protein sequence ID" value="KZT65978.1"/>
    <property type="molecule type" value="Genomic_DNA"/>
</dbReference>
<accession>A0A165MQ53</accession>
<name>A0A165MQ53_9APHY</name>
<sequence length="450" mass="49246">MFPATRFASGRTRTVPYAVLRQDLAARRVAGRRTVERFQSTASGQSVPPNSASSHIAAGVAGGAVVILGGYAWYHFSGAKTAVNTARQAHSYFQETKRTIAEKAPKNPNEVIEFLRKTAKSYAGFIPGASSYVDSTFDTLGELHETHGEEVEKILQQGYDEIKKILKDDKSGADMQTGLKVMEVLQRNSSQLQEVGKRAGEDVFRKLGERYPELKEKLGGSYEELRKAAEKNGPEAKRIYDETTSQIRKIFSSGFSTEKLNEARELIQSKVSEISNAAGGASQEAWNKALKEAAPYLDKLPDVRKVIENNASALMAAGLSQGGAAQEVLARVKEAAEGDASKNKEKLQELKDFVKKKADGVKQRGGKGLETGWQSLQDWIRSMPGGEEALKKVPNVDMGVLAQVAQNRSDDAKKLMGETYEDILKVLQEKANKAKKIAGETKEETKQKSS</sequence>
<dbReference type="STRING" id="1314783.A0A165MQ53"/>
<keyword evidence="2" id="KW-1185">Reference proteome</keyword>
<proteinExistence type="predicted"/>
<dbReference type="OrthoDB" id="3883941at2759"/>
<protein>
    <submittedName>
        <fullName evidence="1">Uncharacterized protein</fullName>
    </submittedName>
</protein>
<dbReference type="AlphaFoldDB" id="A0A165MQ53"/>